<dbReference type="Pfam" id="PF00561">
    <property type="entry name" value="Abhydrolase_1"/>
    <property type="match status" value="1"/>
</dbReference>
<protein>
    <submittedName>
        <fullName evidence="2">Hydrolase</fullName>
    </submittedName>
</protein>
<comment type="caution">
    <text evidence="2">The sequence shown here is derived from an EMBL/GenBank/DDBJ whole genome shotgun (WGS) entry which is preliminary data.</text>
</comment>
<dbReference type="PATRIC" id="fig|136160.3.peg.2031"/>
<dbReference type="GO" id="GO:0016787">
    <property type="term" value="F:hydrolase activity"/>
    <property type="evidence" value="ECO:0007669"/>
    <property type="project" value="UniProtKB-KW"/>
</dbReference>
<evidence type="ECO:0000259" key="1">
    <source>
        <dbReference type="Pfam" id="PF00561"/>
    </source>
</evidence>
<dbReference type="PRINTS" id="PR00111">
    <property type="entry name" value="ABHYDROLASE"/>
</dbReference>
<dbReference type="InterPro" id="IPR000639">
    <property type="entry name" value="Epox_hydrolase-like"/>
</dbReference>
<accession>A0A0M0KMX4</accession>
<dbReference type="PANTHER" id="PTHR46438">
    <property type="entry name" value="ALPHA/BETA-HYDROLASES SUPERFAMILY PROTEIN"/>
    <property type="match status" value="1"/>
</dbReference>
<dbReference type="EMBL" id="LILD01000001">
    <property type="protein sequence ID" value="KOO40169.1"/>
    <property type="molecule type" value="Genomic_DNA"/>
</dbReference>
<dbReference type="InterPro" id="IPR029058">
    <property type="entry name" value="AB_hydrolase_fold"/>
</dbReference>
<dbReference type="SUPFAM" id="SSF53474">
    <property type="entry name" value="alpha/beta-Hydrolases"/>
    <property type="match status" value="1"/>
</dbReference>
<dbReference type="PANTHER" id="PTHR46438:SF11">
    <property type="entry name" value="LIPASE-RELATED"/>
    <property type="match status" value="1"/>
</dbReference>
<evidence type="ECO:0000313" key="2">
    <source>
        <dbReference type="EMBL" id="KOO40169.1"/>
    </source>
</evidence>
<dbReference type="Gene3D" id="3.40.50.1820">
    <property type="entry name" value="alpha/beta hydrolase"/>
    <property type="match status" value="1"/>
</dbReference>
<keyword evidence="2" id="KW-0378">Hydrolase</keyword>
<organism evidence="2">
    <name type="scientific">Halalkalibacterium halodurans</name>
    <name type="common">Bacillus halodurans</name>
    <dbReference type="NCBI Taxonomy" id="86665"/>
    <lineage>
        <taxon>Bacteria</taxon>
        <taxon>Bacillati</taxon>
        <taxon>Bacillota</taxon>
        <taxon>Bacilli</taxon>
        <taxon>Bacillales</taxon>
        <taxon>Bacillaceae</taxon>
        <taxon>Halalkalibacterium (ex Joshi et al. 2022)</taxon>
    </lineage>
</organism>
<dbReference type="AlphaFoldDB" id="A0A0M0KMX4"/>
<proteinExistence type="predicted"/>
<gene>
    <name evidence="2" type="ORF">AMD02_08470</name>
</gene>
<feature type="domain" description="AB hydrolase-1" evidence="1">
    <location>
        <begin position="26"/>
        <end position="258"/>
    </location>
</feature>
<name>A0A0M0KMX4_ALKHA</name>
<dbReference type="PRINTS" id="PR00412">
    <property type="entry name" value="EPOXHYDRLASE"/>
</dbReference>
<reference evidence="2" key="1">
    <citation type="submission" date="2015-08" db="EMBL/GenBank/DDBJ databases">
        <title>Complete DNA Sequence of Pseudomonas syringae pv. actinidiae, the Causal Agent of Kiwifruit Canker Disease.</title>
        <authorList>
            <person name="Rikkerink E.H.A."/>
            <person name="Fineran P.C."/>
        </authorList>
    </citation>
    <scope>NUCLEOTIDE SEQUENCE</scope>
    <source>
        <strain evidence="2">DSM 13666</strain>
    </source>
</reference>
<sequence>MTETTYYVNGTEVYVAEIPSNQSTETFFLIHGFVSSTYSYRKLMPLLAKRGRVISVDLPGFGRSGKGRTFTYSFQCYAELMVALMRKLNVSKVTFVGHSMGGQVALYVAKWKPHLVKRLVLLSSSGYLQRVKRPFYFLSYIPFLRQMVKWYVQRQDVTKALQQVVYNKGIVNNEAVEMYRLPLADETFYDALLCLMRQREGDLPKEELRKIHHPVLLLWGEQDRVIPVKIGQRLASDLPNASLIVYKNTGHLLPEERPKEIMKAIDRFIRKRRQFSFFS</sequence>
<dbReference type="InterPro" id="IPR000073">
    <property type="entry name" value="AB_hydrolase_1"/>
</dbReference>